<dbReference type="NCBIfam" id="NF045922">
    <property type="entry name" value="CarotHydtaseCrtCRhod"/>
    <property type="match status" value="1"/>
</dbReference>
<gene>
    <name evidence="1" type="ORF">JF290_01125</name>
</gene>
<keyword evidence="2" id="KW-1185">Reference proteome</keyword>
<reference evidence="1" key="1">
    <citation type="submission" date="2020-12" db="EMBL/GenBank/DDBJ databases">
        <title>Sedimentitalea sp. nov., isolated from sand in Incheon.</title>
        <authorList>
            <person name="Kim W."/>
        </authorList>
    </citation>
    <scope>NUCLEOTIDE SEQUENCE</scope>
    <source>
        <strain evidence="1">CAU 1593</strain>
    </source>
</reference>
<proteinExistence type="predicted"/>
<sequence length="280" mass="31242">MIGFIGSVFSPWYRWSGRRDPDNHCCINVATYGRGGRFTMTDRGRGALRQSADALTVGPSTMRWQNGQLVVEIDERGAPPVPGRVRGTVTVTPPALTGVELPLTADGAHVWRPFAPTAGIEVALEAEGWQWDGHGYFDANFGTRALEEDFSHWTWGRFPTADGATCFYDVERRDGSRLAQGFRFSPDGAAEPMALPPKTGFRRSLWAVRRETRADAGYLPQQVMNLLDAPFYSRSMVRTRIEGQETTGIHEALDLVRFRSPLIKPMLALRVPRRAGWAFD</sequence>
<name>A0A8J7IJ08_9RHOB</name>
<accession>A0A8J7IJ08</accession>
<comment type="caution">
    <text evidence="1">The sequence shown here is derived from an EMBL/GenBank/DDBJ whole genome shotgun (WGS) entry which is preliminary data.</text>
</comment>
<evidence type="ECO:0000313" key="1">
    <source>
        <dbReference type="EMBL" id="MBJ6370113.1"/>
    </source>
</evidence>
<dbReference type="SUPFAM" id="SSF159245">
    <property type="entry name" value="AttH-like"/>
    <property type="match status" value="1"/>
</dbReference>
<dbReference type="CDD" id="cd21471">
    <property type="entry name" value="CrtC-like"/>
    <property type="match status" value="1"/>
</dbReference>
<organism evidence="1 2">
    <name type="scientific">Sedimentitalea arenosa</name>
    <dbReference type="NCBI Taxonomy" id="2798803"/>
    <lineage>
        <taxon>Bacteria</taxon>
        <taxon>Pseudomonadati</taxon>
        <taxon>Pseudomonadota</taxon>
        <taxon>Alphaproteobacteria</taxon>
        <taxon>Rhodobacterales</taxon>
        <taxon>Paracoccaceae</taxon>
        <taxon>Sedimentitalea</taxon>
    </lineage>
</organism>
<dbReference type="AlphaFoldDB" id="A0A8J7IJ08"/>
<protein>
    <submittedName>
        <fullName evidence="1">Carotenoid 1,2-hydratase</fullName>
    </submittedName>
</protein>
<dbReference type="Proteomes" id="UP000619079">
    <property type="component" value="Unassembled WGS sequence"/>
</dbReference>
<evidence type="ECO:0000313" key="2">
    <source>
        <dbReference type="Proteomes" id="UP000619079"/>
    </source>
</evidence>
<dbReference type="EMBL" id="JAELVR010000001">
    <property type="protein sequence ID" value="MBJ6370113.1"/>
    <property type="molecule type" value="Genomic_DNA"/>
</dbReference>